<dbReference type="PANTHER" id="PTHR11060:SF0">
    <property type="entry name" value="PROTEIN MEMO1"/>
    <property type="match status" value="1"/>
</dbReference>
<dbReference type="STRING" id="109895.A0A507E314"/>
<dbReference type="CDD" id="cd07361">
    <property type="entry name" value="MEMO_like"/>
    <property type="match status" value="1"/>
</dbReference>
<reference evidence="2 3" key="1">
    <citation type="journal article" date="2019" name="Sci. Rep.">
        <title>Comparative genomics of chytrid fungi reveal insights into the obligate biotrophic and pathogenic lifestyle of Synchytrium endobioticum.</title>
        <authorList>
            <person name="van de Vossenberg B.T.L.H."/>
            <person name="Warris S."/>
            <person name="Nguyen H.D.T."/>
            <person name="van Gent-Pelzer M.P.E."/>
            <person name="Joly D.L."/>
            <person name="van de Geest H.C."/>
            <person name="Bonants P.J.M."/>
            <person name="Smith D.S."/>
            <person name="Levesque C.A."/>
            <person name="van der Lee T.A.J."/>
        </authorList>
    </citation>
    <scope>NUCLEOTIDE SEQUENCE [LARGE SCALE GENOMIC DNA]</scope>
    <source>
        <strain evidence="2 3">CBS 809.83</strain>
    </source>
</reference>
<evidence type="ECO:0000313" key="2">
    <source>
        <dbReference type="EMBL" id="TPX58182.1"/>
    </source>
</evidence>
<dbReference type="EMBL" id="QEAQ01000040">
    <property type="protein sequence ID" value="TPX58182.1"/>
    <property type="molecule type" value="Genomic_DNA"/>
</dbReference>
<dbReference type="PANTHER" id="PTHR11060">
    <property type="entry name" value="PROTEIN MEMO1"/>
    <property type="match status" value="1"/>
</dbReference>
<accession>A0A507E314</accession>
<dbReference type="Proteomes" id="UP000318582">
    <property type="component" value="Unassembled WGS sequence"/>
</dbReference>
<evidence type="ECO:0008006" key="4">
    <source>
        <dbReference type="Google" id="ProtNLM"/>
    </source>
</evidence>
<proteinExistence type="inferred from homology"/>
<sequence>MSAPLIREATHAGSWYTSSGKALGKELATWLAAVPNPLPETDTPLPIGTCRAIIAPHAGYAYSGPTAAWAYQCVDPEQIERVFILGPSHHYYLSGCALSPCSVYATPLGNLTLDTEVMAALEATGKFETMTKDQDEDEHSIEMHLPYVYHIMASTQRTPKIVPILIGSLTPSLETTYGALLAPYLRSPSTLFVVSSDFCHYGSRFSFTSLPAAAGTTTTHSDNMPIYKRIEALDREGMRWVEKLDHKAFTKYLKQTRNTICGRHPIGVLLCAVQAIKEEEKGNVDPEFKFTKYAQSSHVESPRDSSVSYASGYLTL</sequence>
<dbReference type="HAMAP" id="MF_00055">
    <property type="entry name" value="MEMO1"/>
    <property type="match status" value="1"/>
</dbReference>
<dbReference type="Gene3D" id="3.40.830.10">
    <property type="entry name" value="LigB-like"/>
    <property type="match status" value="1"/>
</dbReference>
<dbReference type="NCBIfam" id="TIGR04336">
    <property type="entry name" value="AmmeMemoSam_B"/>
    <property type="match status" value="1"/>
</dbReference>
<dbReference type="AlphaFoldDB" id="A0A507E314"/>
<organism evidence="2 3">
    <name type="scientific">Powellomyces hirtus</name>
    <dbReference type="NCBI Taxonomy" id="109895"/>
    <lineage>
        <taxon>Eukaryota</taxon>
        <taxon>Fungi</taxon>
        <taxon>Fungi incertae sedis</taxon>
        <taxon>Chytridiomycota</taxon>
        <taxon>Chytridiomycota incertae sedis</taxon>
        <taxon>Chytridiomycetes</taxon>
        <taxon>Spizellomycetales</taxon>
        <taxon>Powellomycetaceae</taxon>
        <taxon>Powellomyces</taxon>
    </lineage>
</organism>
<comment type="caution">
    <text evidence="2">The sequence shown here is derived from an EMBL/GenBank/DDBJ whole genome shotgun (WGS) entry which is preliminary data.</text>
</comment>
<keyword evidence="3" id="KW-1185">Reference proteome</keyword>
<protein>
    <recommendedName>
        <fullName evidence="4">AmmeMemoRadiSam system protein B</fullName>
    </recommendedName>
</protein>
<evidence type="ECO:0000256" key="1">
    <source>
        <dbReference type="ARBA" id="ARBA00006315"/>
    </source>
</evidence>
<dbReference type="Pfam" id="PF01875">
    <property type="entry name" value="Memo"/>
    <property type="match status" value="1"/>
</dbReference>
<gene>
    <name evidence="2" type="ORF">PhCBS80983_g03287</name>
</gene>
<name>A0A507E314_9FUNG</name>
<comment type="similarity">
    <text evidence="1">Belongs to the MEMO1 family.</text>
</comment>
<evidence type="ECO:0000313" key="3">
    <source>
        <dbReference type="Proteomes" id="UP000318582"/>
    </source>
</evidence>
<dbReference type="InterPro" id="IPR002737">
    <property type="entry name" value="MEMO1_fam"/>
</dbReference>